<dbReference type="PANTHER" id="PTHR33375:SF1">
    <property type="entry name" value="CHROMOSOME-PARTITIONING PROTEIN PARB-RELATED"/>
    <property type="match status" value="1"/>
</dbReference>
<dbReference type="GO" id="GO:0005694">
    <property type="term" value="C:chromosome"/>
    <property type="evidence" value="ECO:0007669"/>
    <property type="project" value="TreeGrafter"/>
</dbReference>
<dbReference type="Pfam" id="PF23552">
    <property type="entry name" value="ParB_C"/>
    <property type="match status" value="1"/>
</dbReference>
<dbReference type="GO" id="GO:0007059">
    <property type="term" value="P:chromosome segregation"/>
    <property type="evidence" value="ECO:0007669"/>
    <property type="project" value="UniProtKB-KW"/>
</dbReference>
<comment type="similarity">
    <text evidence="2">Belongs to the ParB family.</text>
</comment>
<dbReference type="GO" id="GO:0003677">
    <property type="term" value="F:DNA binding"/>
    <property type="evidence" value="ECO:0007669"/>
    <property type="project" value="UniProtKB-KW"/>
</dbReference>
<dbReference type="InterPro" id="IPR041468">
    <property type="entry name" value="HTH_ParB/Spo0J"/>
</dbReference>
<keyword evidence="5" id="KW-0175">Coiled coil</keyword>
<dbReference type="Pfam" id="PF02195">
    <property type="entry name" value="ParB_N"/>
    <property type="match status" value="1"/>
</dbReference>
<dbReference type="SUPFAM" id="SSF110849">
    <property type="entry name" value="ParB/Sulfiredoxin"/>
    <property type="match status" value="1"/>
</dbReference>
<evidence type="ECO:0000256" key="1">
    <source>
        <dbReference type="ARBA" id="ARBA00004453"/>
    </source>
</evidence>
<dbReference type="RefSeq" id="WP_002585032.1">
    <property type="nucleotide sequence ID" value="NZ_KB850992.1"/>
</dbReference>
<dbReference type="Gene3D" id="1.10.10.2830">
    <property type="match status" value="1"/>
</dbReference>
<dbReference type="FunFam" id="1.10.10.2830:FF:000001">
    <property type="entry name" value="Chromosome partitioning protein ParB"/>
    <property type="match status" value="1"/>
</dbReference>
<sequence length="306" mass="34770">MAKKGLGKGLGAIFGEDVIKESEEEIAKAKAATTEKEDGKSGELMVKMALIEPNREQPRKDFNEEQLAELADSIRRYGILQPLLVQKKGTFYEIIAGERRWRAAKIAGLKEIPVVLREYNKQESMEIALIENVQRADLNPIEEALAYQRLVTEFKLTQEEIAVRVSKNRATITNSMRLLKLDGQIQEMLIQNLISSGHARALLSLENKGLQLKAAKMILDESLSVRETERLVKRLAKEAETGEEKKDKSKDEALALIYQSLEERMKSVMGTKVSIHNKDKNKGRIEIEYYSEAELERIVEMIESIR</sequence>
<dbReference type="SUPFAM" id="SSF109709">
    <property type="entry name" value="KorB DNA-binding domain-like"/>
    <property type="match status" value="1"/>
</dbReference>
<dbReference type="InterPro" id="IPR036086">
    <property type="entry name" value="ParB/Sulfiredoxin_sf"/>
</dbReference>
<dbReference type="EMBL" id="AGYR01000065">
    <property type="protein sequence ID" value="ENZ07603.1"/>
    <property type="molecule type" value="Genomic_DNA"/>
</dbReference>
<dbReference type="GeneID" id="57962763"/>
<dbReference type="AlphaFoldDB" id="A0A0E2H3I3"/>
<dbReference type="PATRIC" id="fig|999408.3.peg.5504"/>
<organism evidence="7 8">
    <name type="scientific">[Clostridium] clostridioforme 90A8</name>
    <dbReference type="NCBI Taxonomy" id="999408"/>
    <lineage>
        <taxon>Bacteria</taxon>
        <taxon>Bacillati</taxon>
        <taxon>Bacillota</taxon>
        <taxon>Clostridia</taxon>
        <taxon>Lachnospirales</taxon>
        <taxon>Lachnospiraceae</taxon>
        <taxon>Enterocloster</taxon>
    </lineage>
</organism>
<evidence type="ECO:0000313" key="7">
    <source>
        <dbReference type="EMBL" id="ENZ07603.1"/>
    </source>
</evidence>
<dbReference type="InterPro" id="IPR004437">
    <property type="entry name" value="ParB/RepB/Spo0J"/>
</dbReference>
<evidence type="ECO:0000256" key="5">
    <source>
        <dbReference type="SAM" id="Coils"/>
    </source>
</evidence>
<dbReference type="SMART" id="SM00470">
    <property type="entry name" value="ParB"/>
    <property type="match status" value="1"/>
</dbReference>
<dbReference type="Proteomes" id="UP000013085">
    <property type="component" value="Unassembled WGS sequence"/>
</dbReference>
<accession>A0A0E2H3I3</accession>
<dbReference type="CDD" id="cd16393">
    <property type="entry name" value="SPO0J_N"/>
    <property type="match status" value="1"/>
</dbReference>
<evidence type="ECO:0000256" key="3">
    <source>
        <dbReference type="ARBA" id="ARBA00022829"/>
    </source>
</evidence>
<evidence type="ECO:0000256" key="4">
    <source>
        <dbReference type="ARBA" id="ARBA00023125"/>
    </source>
</evidence>
<proteinExistence type="inferred from homology"/>
<gene>
    <name evidence="7" type="ORF">HMPREF1090_05120</name>
</gene>
<keyword evidence="3" id="KW-0159">Chromosome partition</keyword>
<dbReference type="FunFam" id="3.90.1530.30:FF:000001">
    <property type="entry name" value="Chromosome partitioning protein ParB"/>
    <property type="match status" value="1"/>
</dbReference>
<protein>
    <submittedName>
        <fullName evidence="7">ParB-like partition protein</fullName>
    </submittedName>
</protein>
<reference evidence="7 8" key="1">
    <citation type="submission" date="2013-01" db="EMBL/GenBank/DDBJ databases">
        <title>The Genome Sequence of Clostridium clostridioforme 90A8.</title>
        <authorList>
            <consortium name="The Broad Institute Genome Sequencing Platform"/>
            <person name="Earl A."/>
            <person name="Ward D."/>
            <person name="Feldgarden M."/>
            <person name="Gevers D."/>
            <person name="Courvalin P."/>
            <person name="Lambert T."/>
            <person name="Walker B."/>
            <person name="Young S.K."/>
            <person name="Zeng Q."/>
            <person name="Gargeya S."/>
            <person name="Fitzgerald M."/>
            <person name="Haas B."/>
            <person name="Abouelleil A."/>
            <person name="Alvarado L."/>
            <person name="Arachchi H.M."/>
            <person name="Berlin A.M."/>
            <person name="Chapman S.B."/>
            <person name="Dewar J."/>
            <person name="Goldberg J."/>
            <person name="Griggs A."/>
            <person name="Gujja S."/>
            <person name="Hansen M."/>
            <person name="Howarth C."/>
            <person name="Imamovic A."/>
            <person name="Larimer J."/>
            <person name="McCowan C."/>
            <person name="Murphy C."/>
            <person name="Neiman D."/>
            <person name="Pearson M."/>
            <person name="Priest M."/>
            <person name="Roberts A."/>
            <person name="Saif S."/>
            <person name="Shea T."/>
            <person name="Sisk P."/>
            <person name="Sykes S."/>
            <person name="Wortman J."/>
            <person name="Nusbaum C."/>
            <person name="Birren B."/>
        </authorList>
    </citation>
    <scope>NUCLEOTIDE SEQUENCE [LARGE SCALE GENOMIC DNA]</scope>
    <source>
        <strain evidence="7 8">90A8</strain>
    </source>
</reference>
<dbReference type="Gene3D" id="3.90.1530.30">
    <property type="match status" value="1"/>
</dbReference>
<evidence type="ECO:0000256" key="2">
    <source>
        <dbReference type="ARBA" id="ARBA00006295"/>
    </source>
</evidence>
<keyword evidence="4" id="KW-0238">DNA-binding</keyword>
<comment type="caution">
    <text evidence="7">The sequence shown here is derived from an EMBL/GenBank/DDBJ whole genome shotgun (WGS) entry which is preliminary data.</text>
</comment>
<dbReference type="GO" id="GO:0009295">
    <property type="term" value="C:nucleoid"/>
    <property type="evidence" value="ECO:0007669"/>
    <property type="project" value="UniProtKB-SubCell"/>
</dbReference>
<comment type="subcellular location">
    <subcellularLocation>
        <location evidence="1">Cytoplasm</location>
        <location evidence="1">Nucleoid</location>
    </subcellularLocation>
</comment>
<dbReference type="PANTHER" id="PTHR33375">
    <property type="entry name" value="CHROMOSOME-PARTITIONING PROTEIN PARB-RELATED"/>
    <property type="match status" value="1"/>
</dbReference>
<feature type="coiled-coil region" evidence="5">
    <location>
        <begin position="225"/>
        <end position="252"/>
    </location>
</feature>
<evidence type="ECO:0000313" key="8">
    <source>
        <dbReference type="Proteomes" id="UP000013085"/>
    </source>
</evidence>
<feature type="domain" description="ParB-like N-terminal" evidence="6">
    <location>
        <begin position="44"/>
        <end position="133"/>
    </location>
</feature>
<dbReference type="NCBIfam" id="TIGR00180">
    <property type="entry name" value="parB_part"/>
    <property type="match status" value="1"/>
</dbReference>
<name>A0A0E2H3I3_9FIRM</name>
<dbReference type="GO" id="GO:0045881">
    <property type="term" value="P:positive regulation of sporulation resulting in formation of a cellular spore"/>
    <property type="evidence" value="ECO:0007669"/>
    <property type="project" value="TreeGrafter"/>
</dbReference>
<dbReference type="InterPro" id="IPR057240">
    <property type="entry name" value="ParB_dimer_C"/>
</dbReference>
<dbReference type="InterPro" id="IPR003115">
    <property type="entry name" value="ParB_N"/>
</dbReference>
<dbReference type="HOGENOM" id="CLU_023853_0_0_9"/>
<dbReference type="InterPro" id="IPR050336">
    <property type="entry name" value="Chromosome_partition/occlusion"/>
</dbReference>
<evidence type="ECO:0000259" key="6">
    <source>
        <dbReference type="SMART" id="SM00470"/>
    </source>
</evidence>
<dbReference type="Pfam" id="PF17762">
    <property type="entry name" value="HTH_ParB"/>
    <property type="match status" value="1"/>
</dbReference>